<keyword evidence="1" id="KW-0175">Coiled coil</keyword>
<organism evidence="2">
    <name type="scientific">human gut metagenome</name>
    <dbReference type="NCBI Taxonomy" id="408170"/>
    <lineage>
        <taxon>unclassified sequences</taxon>
        <taxon>metagenomes</taxon>
        <taxon>organismal metagenomes</taxon>
    </lineage>
</organism>
<feature type="non-terminal residue" evidence="2">
    <location>
        <position position="1"/>
    </location>
</feature>
<name>W1X982_9ZZZZ</name>
<evidence type="ECO:0000313" key="2">
    <source>
        <dbReference type="EMBL" id="ETJ26040.1"/>
    </source>
</evidence>
<feature type="coiled-coil region" evidence="1">
    <location>
        <begin position="19"/>
        <end position="53"/>
    </location>
</feature>
<comment type="caution">
    <text evidence="2">The sequence shown here is derived from an EMBL/GenBank/DDBJ whole genome shotgun (WGS) entry which is preliminary data.</text>
</comment>
<accession>W1X982</accession>
<feature type="non-terminal residue" evidence="2">
    <location>
        <position position="73"/>
    </location>
</feature>
<proteinExistence type="predicted"/>
<dbReference type="AlphaFoldDB" id="W1X982"/>
<dbReference type="EMBL" id="AZMM01017552">
    <property type="protein sequence ID" value="ETJ26040.1"/>
    <property type="molecule type" value="Genomic_DNA"/>
</dbReference>
<gene>
    <name evidence="2" type="ORF">Q604_UNBC17552G0001</name>
</gene>
<protein>
    <submittedName>
        <fullName evidence="2">Uncharacterized protein</fullName>
    </submittedName>
</protein>
<evidence type="ECO:0000256" key="1">
    <source>
        <dbReference type="SAM" id="Coils"/>
    </source>
</evidence>
<reference evidence="2" key="1">
    <citation type="submission" date="2013-12" db="EMBL/GenBank/DDBJ databases">
        <title>A Varibaculum cambriense genome reconstructed from a premature infant gut community with otherwise low bacterial novelty that shifts toward anaerobic metabolism during the third week of life.</title>
        <authorList>
            <person name="Brown C.T."/>
            <person name="Sharon I."/>
            <person name="Thomas B.C."/>
            <person name="Castelle C.J."/>
            <person name="Morowitz M.J."/>
            <person name="Banfield J.F."/>
        </authorList>
    </citation>
    <scope>NUCLEOTIDE SEQUENCE</scope>
</reference>
<sequence>VQFNERHDRLTQKLDQKSVLDIETEIEQLSEKLQKLRNTLTSTTSKHENLLQQIVKIDSELSEKSVLLNRFNE</sequence>